<dbReference type="GO" id="GO:0005886">
    <property type="term" value="C:plasma membrane"/>
    <property type="evidence" value="ECO:0007669"/>
    <property type="project" value="TreeGrafter"/>
</dbReference>
<dbReference type="AlphaFoldDB" id="A0A3P6SWP7"/>
<keyword evidence="1" id="KW-1133">Transmembrane helix</keyword>
<dbReference type="OMA" id="EDNIHCK"/>
<keyword evidence="3" id="KW-1185">Reference proteome</keyword>
<evidence type="ECO:0000313" key="2">
    <source>
        <dbReference type="EMBL" id="VDK74463.1"/>
    </source>
</evidence>
<dbReference type="EMBL" id="UYRX01000114">
    <property type="protein sequence ID" value="VDK74463.1"/>
    <property type="molecule type" value="Genomic_DNA"/>
</dbReference>
<gene>
    <name evidence="2" type="ORF">NLS_LOCUS2492</name>
</gene>
<dbReference type="InterPro" id="IPR051697">
    <property type="entry name" value="Patched_domain-protein"/>
</dbReference>
<dbReference type="PANTHER" id="PTHR10796">
    <property type="entry name" value="PATCHED-RELATED"/>
    <property type="match status" value="1"/>
</dbReference>
<accession>A0A3P6SWP7</accession>
<dbReference type="OrthoDB" id="6510177at2759"/>
<organism evidence="2 3">
    <name type="scientific">Litomosoides sigmodontis</name>
    <name type="common">Filarial nematode worm</name>
    <dbReference type="NCBI Taxonomy" id="42156"/>
    <lineage>
        <taxon>Eukaryota</taxon>
        <taxon>Metazoa</taxon>
        <taxon>Ecdysozoa</taxon>
        <taxon>Nematoda</taxon>
        <taxon>Chromadorea</taxon>
        <taxon>Rhabditida</taxon>
        <taxon>Spirurina</taxon>
        <taxon>Spiruromorpha</taxon>
        <taxon>Filarioidea</taxon>
        <taxon>Onchocercidae</taxon>
        <taxon>Litomosoides</taxon>
    </lineage>
</organism>
<reference evidence="2 3" key="1">
    <citation type="submission" date="2018-08" db="EMBL/GenBank/DDBJ databases">
        <authorList>
            <person name="Laetsch R D."/>
            <person name="Stevens L."/>
            <person name="Kumar S."/>
            <person name="Blaxter L. M."/>
        </authorList>
    </citation>
    <scope>NUCLEOTIDE SEQUENCE [LARGE SCALE GENOMIC DNA]</scope>
</reference>
<protein>
    <recommendedName>
        <fullName evidence="4">SSD domain-containing protein</fullName>
    </recommendedName>
</protein>
<feature type="transmembrane region" description="Helical" evidence="1">
    <location>
        <begin position="215"/>
        <end position="234"/>
    </location>
</feature>
<dbReference type="GO" id="GO:0006897">
    <property type="term" value="P:endocytosis"/>
    <property type="evidence" value="ECO:0007669"/>
    <property type="project" value="TreeGrafter"/>
</dbReference>
<dbReference type="GO" id="GO:0030659">
    <property type="term" value="C:cytoplasmic vesicle membrane"/>
    <property type="evidence" value="ECO:0007669"/>
    <property type="project" value="TreeGrafter"/>
</dbReference>
<keyword evidence="1" id="KW-0812">Transmembrane</keyword>
<dbReference type="GO" id="GO:0018996">
    <property type="term" value="P:molting cycle, collagen and cuticulin-based cuticle"/>
    <property type="evidence" value="ECO:0007669"/>
    <property type="project" value="TreeGrafter"/>
</dbReference>
<name>A0A3P6SWP7_LITSI</name>
<dbReference type="Proteomes" id="UP000277928">
    <property type="component" value="Unassembled WGS sequence"/>
</dbReference>
<evidence type="ECO:0000313" key="3">
    <source>
        <dbReference type="Proteomes" id="UP000277928"/>
    </source>
</evidence>
<proteinExistence type="predicted"/>
<evidence type="ECO:0000256" key="1">
    <source>
        <dbReference type="SAM" id="Phobius"/>
    </source>
</evidence>
<keyword evidence="1" id="KW-0472">Membrane</keyword>
<sequence>MLVISGLMSLGVLRLNEVNNVRTEYSPATAPSRIEHRVAMDFLGQNGTLDPIYVLIEARDNGSLLRDEHRKALMQFIKQIQSNVTIQHDGQTYGFKELCEPYCELNTAFMAFLRLYDPSNQVTFTYPSIALFGSQIFIGNNVYGVVLEEGTNYIKSFSTAVVQLFISASDNKILCQWQVEVQRQCGREEFQLLSIGLTSDCLVSSEVRRMGTETAPLLFGSICAMIFFVVVTSIR</sequence>
<dbReference type="PANTHER" id="PTHR10796:SF104">
    <property type="entry name" value="SSD DOMAIN-CONTAINING PROTEIN"/>
    <property type="match status" value="1"/>
</dbReference>
<evidence type="ECO:0008006" key="4">
    <source>
        <dbReference type="Google" id="ProtNLM"/>
    </source>
</evidence>